<dbReference type="GO" id="GO:0006491">
    <property type="term" value="P:N-glycan processing"/>
    <property type="evidence" value="ECO:0007669"/>
    <property type="project" value="TreeGrafter"/>
</dbReference>
<evidence type="ECO:0000256" key="3">
    <source>
        <dbReference type="SAM" id="Coils"/>
    </source>
</evidence>
<comment type="caution">
    <text evidence="6">The sequence shown here is derived from an EMBL/GenBank/DDBJ whole genome shotgun (WGS) entry which is preliminary data.</text>
</comment>
<feature type="domain" description="Glucosidase II beta subunit N-terminal" evidence="4">
    <location>
        <begin position="2"/>
        <end position="133"/>
    </location>
</feature>
<keyword evidence="7" id="KW-1185">Reference proteome</keyword>
<evidence type="ECO:0000313" key="7">
    <source>
        <dbReference type="Proteomes" id="UP001165082"/>
    </source>
</evidence>
<dbReference type="Gene3D" id="2.70.130.10">
    <property type="entry name" value="Mannose-6-phosphate receptor binding domain"/>
    <property type="match status" value="1"/>
</dbReference>
<evidence type="ECO:0000313" key="6">
    <source>
        <dbReference type="EMBL" id="GMH74588.1"/>
    </source>
</evidence>
<evidence type="ECO:0000256" key="2">
    <source>
        <dbReference type="ARBA" id="ARBA00022824"/>
    </source>
</evidence>
<feature type="domain" description="Glucosidase 2 subunit beta-like" evidence="5">
    <location>
        <begin position="373"/>
        <end position="514"/>
    </location>
</feature>
<dbReference type="PANTHER" id="PTHR12630:SF1">
    <property type="entry name" value="GLUCOSIDASE 2 SUBUNIT BETA"/>
    <property type="match status" value="1"/>
</dbReference>
<dbReference type="GO" id="GO:0017177">
    <property type="term" value="C:glucosidase II complex"/>
    <property type="evidence" value="ECO:0007669"/>
    <property type="project" value="TreeGrafter"/>
</dbReference>
<organism evidence="6 7">
    <name type="scientific">Triparma retinervis</name>
    <dbReference type="NCBI Taxonomy" id="2557542"/>
    <lineage>
        <taxon>Eukaryota</taxon>
        <taxon>Sar</taxon>
        <taxon>Stramenopiles</taxon>
        <taxon>Ochrophyta</taxon>
        <taxon>Bolidophyceae</taxon>
        <taxon>Parmales</taxon>
        <taxon>Triparmaceae</taxon>
        <taxon>Triparma</taxon>
    </lineage>
</organism>
<dbReference type="InterPro" id="IPR009011">
    <property type="entry name" value="Man6P_isomerase_rcpt-bd_dom_sf"/>
</dbReference>
<accession>A0A9W7AT25</accession>
<dbReference type="Pfam" id="PF13015">
    <property type="entry name" value="PRKCSH_1"/>
    <property type="match status" value="1"/>
</dbReference>
<dbReference type="SUPFAM" id="SSF50911">
    <property type="entry name" value="Mannose 6-phosphate receptor domain"/>
    <property type="match status" value="1"/>
</dbReference>
<reference evidence="6" key="1">
    <citation type="submission" date="2022-07" db="EMBL/GenBank/DDBJ databases">
        <title>Genome analysis of Parmales, a sister group of diatoms, reveals the evolutionary specialization of diatoms from phago-mixotrophs to photoautotrophs.</title>
        <authorList>
            <person name="Ban H."/>
            <person name="Sato S."/>
            <person name="Yoshikawa S."/>
            <person name="Kazumasa Y."/>
            <person name="Nakamura Y."/>
            <person name="Ichinomiya M."/>
            <person name="Saitoh K."/>
            <person name="Sato N."/>
            <person name="Blanc-Mathieu R."/>
            <person name="Endo H."/>
            <person name="Kuwata A."/>
            <person name="Ogata H."/>
        </authorList>
    </citation>
    <scope>NUCLEOTIDE SEQUENCE</scope>
</reference>
<dbReference type="InterPro" id="IPR036607">
    <property type="entry name" value="PRKCSH"/>
</dbReference>
<dbReference type="AlphaFoldDB" id="A0A9W7AT25"/>
<feature type="coiled-coil region" evidence="3">
    <location>
        <begin position="99"/>
        <end position="133"/>
    </location>
</feature>
<dbReference type="InterPro" id="IPR028146">
    <property type="entry name" value="PRKCSH_N"/>
</dbReference>
<dbReference type="OrthoDB" id="28322at2759"/>
<dbReference type="Pfam" id="PF12999">
    <property type="entry name" value="PRKCSH-like"/>
    <property type="match status" value="1"/>
</dbReference>
<protein>
    <recommendedName>
        <fullName evidence="1">Glucosidase 2 subunit beta</fullName>
    </recommendedName>
</protein>
<dbReference type="EMBL" id="BRXZ01001584">
    <property type="protein sequence ID" value="GMH74588.1"/>
    <property type="molecule type" value="Genomic_DNA"/>
</dbReference>
<dbReference type="Proteomes" id="UP001165082">
    <property type="component" value="Unassembled WGS sequence"/>
</dbReference>
<keyword evidence="3" id="KW-0175">Coiled coil</keyword>
<dbReference type="InterPro" id="IPR039794">
    <property type="entry name" value="Gtb1-like"/>
</dbReference>
<proteinExistence type="predicted"/>
<name>A0A9W7AT25_9STRA</name>
<evidence type="ECO:0000259" key="5">
    <source>
        <dbReference type="Pfam" id="PF13015"/>
    </source>
</evidence>
<dbReference type="PANTHER" id="PTHR12630">
    <property type="entry name" value="N-LINKED OLIGOSACCHARIDE PROCESSING"/>
    <property type="match status" value="1"/>
</dbReference>
<gene>
    <name evidence="6" type="ORF">TrRE_jg6677</name>
</gene>
<evidence type="ECO:0000259" key="4">
    <source>
        <dbReference type="Pfam" id="PF12999"/>
    </source>
</evidence>
<evidence type="ECO:0000256" key="1">
    <source>
        <dbReference type="ARBA" id="ARBA00022387"/>
    </source>
</evidence>
<sequence>MVGDGYCDCYDTGEDEHSHTSACSHVNPHRFQCGAASPSSASTNSLVPPSFRGLQSIVHSRVNDTVCDCCDGSDEPAGDCPNTCETHYLQAVNYKKSALQVAVKGYAKYQQSVEEAEQKSNAMKAKLRALLDEEKATYELGNFVTLYKSNERAFASSPLPRYEYDIQGARLKASRGGKENISNELKNILSTKCPTWHFTLEDFFATHSLDLGDSRRQLVNKKKQPTMMYLNNLLDNPASLALHLFGAVVMTPIQGALFVISVAWERYGIEFPKPVDESQSEALSISSIAYIFNPINLLVKLGETAPALDYRRSKVSRKIVNGGRRSCNKYLLQPLATMWEGPEALYNFTVQGASMIMNDPDTHEFRLLAAAEKEVEKHKEVMKDKIEKQRNTLNFSYGPLYVISDMCFNAPIDKYNYNVCALNDVTQDATKLGTFAGWLDDEQRRYKIDNGAVCHGVTSVDTKGNSVQVRRSGTVSISCGESHSILSVIENQPCVYEIQMQTFLVCDDKELESTTRTLEALLNSLDTNKRLGKTKKEAENLVAVANTALSGKR</sequence>
<keyword evidence="2" id="KW-0256">Endoplasmic reticulum</keyword>